<reference evidence="1 2" key="1">
    <citation type="submission" date="2018-04" db="EMBL/GenBank/DDBJ databases">
        <authorList>
            <person name="Zhang X."/>
            <person name="Yuan J."/>
            <person name="Li F."/>
            <person name="Xiang J."/>
        </authorList>
    </citation>
    <scope>NUCLEOTIDE SEQUENCE [LARGE SCALE GENOMIC DNA]</scope>
    <source>
        <tissue evidence="1">Muscle</tissue>
    </source>
</reference>
<dbReference type="AlphaFoldDB" id="A0A3R7PU06"/>
<dbReference type="STRING" id="6689.A0A3R7PU06"/>
<dbReference type="Proteomes" id="UP000283509">
    <property type="component" value="Unassembled WGS sequence"/>
</dbReference>
<comment type="caution">
    <text evidence="1">The sequence shown here is derived from an EMBL/GenBank/DDBJ whole genome shotgun (WGS) entry which is preliminary data.</text>
</comment>
<name>A0A3R7PU06_PENVA</name>
<dbReference type="EMBL" id="QCYY01001575">
    <property type="protein sequence ID" value="ROT77028.1"/>
    <property type="molecule type" value="Genomic_DNA"/>
</dbReference>
<gene>
    <name evidence="1" type="ORF">C7M84_004334</name>
</gene>
<sequence length="223" mass="24054">MIRSLASNVLLQVVSRQPGCRGTWETVVTSLGGVVASSSCPWGQHIGALTGLLILGAPAILHSLTPIARPYHARLTHAISQSSITTSRDIHDAHTTNCLLLAGLVKVMSAFVKCLPDSFVVSPPTKNILHTSVKHSSDEFISPASIVFEGYKSLSERPVNIPMSIRSCWEKSVESLKKKGNSLPAVVPHPHRALLAHYSSRITGCMPHNTFTIPLHPPLRPGE</sequence>
<evidence type="ECO:0000313" key="1">
    <source>
        <dbReference type="EMBL" id="ROT77028.1"/>
    </source>
</evidence>
<proteinExistence type="predicted"/>
<evidence type="ECO:0000313" key="2">
    <source>
        <dbReference type="Proteomes" id="UP000283509"/>
    </source>
</evidence>
<reference evidence="1 2" key="2">
    <citation type="submission" date="2019-01" db="EMBL/GenBank/DDBJ databases">
        <title>The decoding of complex shrimp genome reveals the adaptation for benthos swimmer, frequently molting mechanism and breeding impact on genome.</title>
        <authorList>
            <person name="Sun Y."/>
            <person name="Gao Y."/>
            <person name="Yu Y."/>
        </authorList>
    </citation>
    <scope>NUCLEOTIDE SEQUENCE [LARGE SCALE GENOMIC DNA]</scope>
    <source>
        <tissue evidence="1">Muscle</tissue>
    </source>
</reference>
<protein>
    <submittedName>
        <fullName evidence="1">Uncharacterized protein</fullName>
    </submittedName>
</protein>
<keyword evidence="2" id="KW-1185">Reference proteome</keyword>
<accession>A0A3R7PU06</accession>
<organism evidence="1 2">
    <name type="scientific">Penaeus vannamei</name>
    <name type="common">Whiteleg shrimp</name>
    <name type="synonym">Litopenaeus vannamei</name>
    <dbReference type="NCBI Taxonomy" id="6689"/>
    <lineage>
        <taxon>Eukaryota</taxon>
        <taxon>Metazoa</taxon>
        <taxon>Ecdysozoa</taxon>
        <taxon>Arthropoda</taxon>
        <taxon>Crustacea</taxon>
        <taxon>Multicrustacea</taxon>
        <taxon>Malacostraca</taxon>
        <taxon>Eumalacostraca</taxon>
        <taxon>Eucarida</taxon>
        <taxon>Decapoda</taxon>
        <taxon>Dendrobranchiata</taxon>
        <taxon>Penaeoidea</taxon>
        <taxon>Penaeidae</taxon>
        <taxon>Penaeus</taxon>
    </lineage>
</organism>